<organism evidence="1">
    <name type="scientific">Amorphochlora amoebiformis</name>
    <dbReference type="NCBI Taxonomy" id="1561963"/>
    <lineage>
        <taxon>Eukaryota</taxon>
        <taxon>Sar</taxon>
        <taxon>Rhizaria</taxon>
        <taxon>Cercozoa</taxon>
        <taxon>Chlorarachniophyceae</taxon>
        <taxon>Amorphochlora</taxon>
    </lineage>
</organism>
<reference evidence="1" key="1">
    <citation type="journal article" date="2015" name="Genome Biol. Evol.">
        <title>Nucleomorph Genome Sequences of Two Chlorarachniophytes, Amorphochlora amoebiformis and Lotharella vacuolata.</title>
        <authorList>
            <person name="Suzuki S."/>
            <person name="Shirato S."/>
            <person name="Hirakawa Y."/>
            <person name="Ishida K."/>
        </authorList>
    </citation>
    <scope>NUCLEOTIDE SEQUENCE</scope>
    <source>
        <strain evidence="1">CCMP2058</strain>
    </source>
</reference>
<protein>
    <submittedName>
        <fullName evidence="1">Uncharacterized protein</fullName>
    </submittedName>
</protein>
<sequence>MKPNKFREQKLYNLSLSRKKYLRLHKIIKENIKFKVIKKEKIKNAKLSLLVNDINTQVDTRIKSKKKLSTSNSLKRFIMLHQSLERNFFRFYKSNKIFYIDRIIAKQSRKYIIKQKLFKVKQNSKNLKKNAKEYLLNLNNIKTIIN</sequence>
<name>A0A0H5BLJ1_9EUKA</name>
<evidence type="ECO:0000313" key="1">
    <source>
        <dbReference type="EMBL" id="BAS01817.1"/>
    </source>
</evidence>
<accession>A0A0H5BLJ1</accession>
<dbReference type="AlphaFoldDB" id="A0A0H5BLJ1"/>
<proteinExistence type="predicted"/>
<dbReference type="EMBL" id="AB996602">
    <property type="protein sequence ID" value="BAS01817.1"/>
    <property type="molecule type" value="Genomic_DNA"/>
</dbReference>
<keyword evidence="1" id="KW-0542">Nucleomorph</keyword>
<geneLocation type="nucleomorph" evidence="1"/>